<organism evidence="3">
    <name type="scientific">Candidatus Heimdallarchaeum aukensis</name>
    <dbReference type="NCBI Taxonomy" id="2876573"/>
    <lineage>
        <taxon>Archaea</taxon>
        <taxon>Promethearchaeati</taxon>
        <taxon>Candidatus Heimdallarchaeota</taxon>
        <taxon>Candidatus Heimdallarchaeia (ex Rinke et al. 2021) (nom. nud.)</taxon>
        <taxon>Candidatus Heimdallarchaeales</taxon>
        <taxon>Candidatus Heimdallarchaeaceae</taxon>
        <taxon>Candidatus Heimdallarchaeum</taxon>
    </lineage>
</organism>
<dbReference type="AlphaFoldDB" id="A0A9Y1FK81"/>
<dbReference type="Pfam" id="PF04389">
    <property type="entry name" value="Peptidase_M28"/>
    <property type="match status" value="1"/>
</dbReference>
<evidence type="ECO:0000259" key="2">
    <source>
        <dbReference type="Pfam" id="PF04389"/>
    </source>
</evidence>
<feature type="coiled-coil region" evidence="1">
    <location>
        <begin position="462"/>
        <end position="489"/>
    </location>
</feature>
<proteinExistence type="predicted"/>
<dbReference type="InterPro" id="IPR046450">
    <property type="entry name" value="PA_dom_sf"/>
</dbReference>
<dbReference type="InterPro" id="IPR039373">
    <property type="entry name" value="Peptidase_M28B"/>
</dbReference>
<name>A0A9Y1FK81_9ARCH</name>
<dbReference type="EMBL" id="CP084166">
    <property type="protein sequence ID" value="UJG39671.1"/>
    <property type="molecule type" value="Genomic_DNA"/>
</dbReference>
<dbReference type="PANTHER" id="PTHR10404">
    <property type="entry name" value="N-ACETYLATED-ALPHA-LINKED ACIDIC DIPEPTIDASE"/>
    <property type="match status" value="1"/>
</dbReference>
<dbReference type="Gene3D" id="3.40.630.10">
    <property type="entry name" value="Zn peptidases"/>
    <property type="match status" value="1"/>
</dbReference>
<dbReference type="SUPFAM" id="SSF52025">
    <property type="entry name" value="PA domain"/>
    <property type="match status" value="1"/>
</dbReference>
<dbReference type="SUPFAM" id="SSF53187">
    <property type="entry name" value="Zn-dependent exopeptidases"/>
    <property type="match status" value="1"/>
</dbReference>
<sequence>MSLENLIEIVSKELSGERAKRYTAKVSSYHRIQASSGFFDAIEFIRSELERLGDKNYKIEEFIADGKKNNYSWYSPISWEINDGFLRMIEPENLYLCRFNETPESIATHSKETDIKAELVDIEDATNKELLKKENIEGKIVLTSASVKNIKEKIYKLGALGVIIYPSEKRAVGKENLIQYVGLWPNESDAEMTTFGFSISRKQAIMLKNYLKKEKVLLHAKIDSKLYAGKLHVLTTKIDGNRESDEEIVLIAHICHPYPSANDNASGSGLLLEIYRTLKKLIEKKIVVPKRSIRFLWVPEFNGTIPWIKKQIEKGTWNPVFCINLDMVGEHPGIIGEPFTVSQSSVSTPFFLNDLIAELIEKCKDNPLLIEQSGWSHPWNCRMKPFAGGSDHILFTDEPVRIPSVMFGHEDRFWHTNLDTIEKVDPTELKRVGVLAASTVLSSLNETQFSNEILLSYLTGFLNRKSQVIKFLQTELKKLQKRSNNNLEMKILERVGDSFFFNEKEKVRSIKTNFKNFNKELLDFIESELKHTKNELNKLTLKNKVDNNFEIDELYLKKVERRWEGPFNISEIFSLLNEEKKEQDILTKEEKTLIKKFIQSSYFGGSVLELINLINNERTLLNILVEYTLTFYNIPELNVIENFFKYLKSKELIRLV</sequence>
<dbReference type="InterPro" id="IPR007484">
    <property type="entry name" value="Peptidase_M28"/>
</dbReference>
<keyword evidence="1" id="KW-0175">Coiled coil</keyword>
<evidence type="ECO:0000313" key="3">
    <source>
        <dbReference type="EMBL" id="UJG39671.1"/>
    </source>
</evidence>
<dbReference type="Proteomes" id="UP001201020">
    <property type="component" value="Chromosome"/>
</dbReference>
<dbReference type="PANTHER" id="PTHR10404:SF46">
    <property type="entry name" value="VACUOLAR PROTEIN SORTING-ASSOCIATED PROTEIN 70"/>
    <property type="match status" value="1"/>
</dbReference>
<accession>A0A9Y1FK81</accession>
<protein>
    <submittedName>
        <fullName evidence="3">DUF4910 domain-containing protein</fullName>
    </submittedName>
</protein>
<feature type="domain" description="Peptidase M28" evidence="2">
    <location>
        <begin position="237"/>
        <end position="438"/>
    </location>
</feature>
<gene>
    <name evidence="3" type="ORF">K9W45_07315</name>
</gene>
<evidence type="ECO:0000256" key="1">
    <source>
        <dbReference type="SAM" id="Coils"/>
    </source>
</evidence>
<reference evidence="3" key="1">
    <citation type="journal article" date="2022" name="Nat. Microbiol.">
        <title>Unique mobile elements and scalable gene flow at the prokaryote-eukaryote boundary revealed by circularized Asgard archaea genomes.</title>
        <authorList>
            <person name="Wu F."/>
            <person name="Speth D.R."/>
            <person name="Philosof A."/>
            <person name="Cremiere A."/>
            <person name="Narayanan A."/>
            <person name="Barco R.A."/>
            <person name="Connon S.A."/>
            <person name="Amend J.P."/>
            <person name="Antoshechkin I.A."/>
            <person name="Orphan V.J."/>
        </authorList>
    </citation>
    <scope>NUCLEOTIDE SEQUENCE</scope>
    <source>
        <strain evidence="3">PM71</strain>
    </source>
</reference>